<dbReference type="EMBL" id="JAUKPO010000008">
    <property type="protein sequence ID" value="MDO1447679.1"/>
    <property type="molecule type" value="Genomic_DNA"/>
</dbReference>
<comment type="caution">
    <text evidence="2">The sequence shown here is derived from an EMBL/GenBank/DDBJ whole genome shotgun (WGS) entry which is preliminary data.</text>
</comment>
<dbReference type="InterPro" id="IPR006640">
    <property type="entry name" value="SprT-like_domain"/>
</dbReference>
<dbReference type="RefSeq" id="WP_302038483.1">
    <property type="nucleotide sequence ID" value="NZ_JAUKPO010000008.1"/>
</dbReference>
<reference evidence="2" key="1">
    <citation type="submission" date="2023-07" db="EMBL/GenBank/DDBJ databases">
        <title>The genome sequence of Rhodocytophaga aerolata KACC 12507.</title>
        <authorList>
            <person name="Zhang X."/>
        </authorList>
    </citation>
    <scope>NUCLEOTIDE SEQUENCE</scope>
    <source>
        <strain evidence="2">KACC 12507</strain>
    </source>
</reference>
<evidence type="ECO:0000313" key="3">
    <source>
        <dbReference type="Proteomes" id="UP001168528"/>
    </source>
</evidence>
<keyword evidence="3" id="KW-1185">Reference proteome</keyword>
<proteinExistence type="predicted"/>
<gene>
    <name evidence="2" type="ORF">Q0590_15520</name>
</gene>
<evidence type="ECO:0000313" key="2">
    <source>
        <dbReference type="EMBL" id="MDO1447679.1"/>
    </source>
</evidence>
<dbReference type="Pfam" id="PF10263">
    <property type="entry name" value="SprT-like"/>
    <property type="match status" value="1"/>
</dbReference>
<accession>A0ABT8R6U9</accession>
<protein>
    <submittedName>
        <fullName evidence="2">Transcription elongation protein SprT</fullName>
    </submittedName>
</protein>
<organism evidence="2 3">
    <name type="scientific">Rhodocytophaga aerolata</name>
    <dbReference type="NCBI Taxonomy" id="455078"/>
    <lineage>
        <taxon>Bacteria</taxon>
        <taxon>Pseudomonadati</taxon>
        <taxon>Bacteroidota</taxon>
        <taxon>Cytophagia</taxon>
        <taxon>Cytophagales</taxon>
        <taxon>Rhodocytophagaceae</taxon>
        <taxon>Rhodocytophaga</taxon>
    </lineage>
</organism>
<dbReference type="Proteomes" id="UP001168528">
    <property type="component" value="Unassembled WGS sequence"/>
</dbReference>
<feature type="domain" description="SprT-like" evidence="1">
    <location>
        <begin position="53"/>
        <end position="101"/>
    </location>
</feature>
<name>A0ABT8R6U9_9BACT</name>
<evidence type="ECO:0000259" key="1">
    <source>
        <dbReference type="Pfam" id="PF10263"/>
    </source>
</evidence>
<sequence>MPVLKLLHQYCPQAAVNYCYALWQKDSFVLIIKKDRRSKLGDYRFIPGSSTPHQISINHTLNPYSFLITYIHEVAHLHTFTKYKRKVLPHGKEWKRNFHQLMLPLLNEQIFPSDVLLPLQLYMQNPKASSCSDMRLFKALQTYSTSAKPLLMELSTGENFVLHGRIFQKGLTRRTRVLCTERSTGKQYTISAQAPVERMINEG</sequence>